<feature type="domain" description="GGDEF" evidence="3">
    <location>
        <begin position="442"/>
        <end position="578"/>
    </location>
</feature>
<accession>A0A6P1ZA88</accession>
<dbReference type="NCBIfam" id="TIGR00254">
    <property type="entry name" value="GGDEF"/>
    <property type="match status" value="1"/>
</dbReference>
<dbReference type="InterPro" id="IPR052155">
    <property type="entry name" value="Biofilm_reg_signaling"/>
</dbReference>
<dbReference type="RefSeq" id="WP_144307351.1">
    <property type="nucleotide sequence ID" value="NZ_QMIF01000023.1"/>
</dbReference>
<dbReference type="CDD" id="cd01949">
    <property type="entry name" value="GGDEF"/>
    <property type="match status" value="1"/>
</dbReference>
<feature type="domain" description="CBS" evidence="4">
    <location>
        <begin position="75"/>
        <end position="135"/>
    </location>
</feature>
<dbReference type="InterPro" id="IPR000644">
    <property type="entry name" value="CBS_dom"/>
</dbReference>
<evidence type="ECO:0000313" key="6">
    <source>
        <dbReference type="Proteomes" id="UP000434052"/>
    </source>
</evidence>
<feature type="domain" description="CBS" evidence="4">
    <location>
        <begin position="1"/>
        <end position="69"/>
    </location>
</feature>
<dbReference type="SMART" id="SM00267">
    <property type="entry name" value="GGDEF"/>
    <property type="match status" value="1"/>
</dbReference>
<keyword evidence="1" id="KW-0129">CBS domain</keyword>
<dbReference type="Proteomes" id="UP000434052">
    <property type="component" value="Unassembled WGS sequence"/>
</dbReference>
<dbReference type="GO" id="GO:0003824">
    <property type="term" value="F:catalytic activity"/>
    <property type="evidence" value="ECO:0007669"/>
    <property type="project" value="UniProtKB-ARBA"/>
</dbReference>
<dbReference type="Gene3D" id="3.10.580.10">
    <property type="entry name" value="CBS-domain"/>
    <property type="match status" value="2"/>
</dbReference>
<dbReference type="OrthoDB" id="9790367at2"/>
<evidence type="ECO:0000313" key="5">
    <source>
        <dbReference type="EMBL" id="TVM30444.1"/>
    </source>
</evidence>
<feature type="domain" description="PAC" evidence="2">
    <location>
        <begin position="356"/>
        <end position="410"/>
    </location>
</feature>
<dbReference type="Gene3D" id="3.30.70.270">
    <property type="match status" value="1"/>
</dbReference>
<dbReference type="Pfam" id="PF08448">
    <property type="entry name" value="PAS_4"/>
    <property type="match status" value="1"/>
</dbReference>
<dbReference type="InterPro" id="IPR046342">
    <property type="entry name" value="CBS_dom_sf"/>
</dbReference>
<dbReference type="InterPro" id="IPR000014">
    <property type="entry name" value="PAS"/>
</dbReference>
<evidence type="ECO:0000256" key="1">
    <source>
        <dbReference type="PROSITE-ProRule" id="PRU00703"/>
    </source>
</evidence>
<dbReference type="PANTHER" id="PTHR44757">
    <property type="entry name" value="DIGUANYLATE CYCLASE DGCP"/>
    <property type="match status" value="1"/>
</dbReference>
<dbReference type="SMART" id="SM00116">
    <property type="entry name" value="CBS"/>
    <property type="match status" value="4"/>
</dbReference>
<feature type="domain" description="CBS" evidence="4">
    <location>
        <begin position="140"/>
        <end position="198"/>
    </location>
</feature>
<dbReference type="FunFam" id="3.30.70.270:FF:000001">
    <property type="entry name" value="Diguanylate cyclase domain protein"/>
    <property type="match status" value="1"/>
</dbReference>
<sequence>MLKESIQDIYCDQVVSVAPDALMGAAISLMREHSISCVVVTEDKKPIGILTERDVVRCIAEFGTGFMDRPIGELHTKHVFTVNQRSHIIEAFEAIADNQIRHIVVVNDKGEAVGVTTQSDLLEHLGYEYFVRVKTVDQVMNKQVFTISENAVLMEATREMAKRSVSFLIVCEDNTPRGVLTERDVARLAAGKGVAWDCPVKEVMSAPVHTAHRHDSAYDASERMREKGIRRLVVVDDHGKTIGVITQTDMIRGLESQYIDTMKTIIRQQGKELDRVIQRLSEKTLYLDSILSSSIDMGIIATDANLKIVYYNPAAEAILDVPACRALNRKIHDIHESESIDTGRLQQALRIIHEKHFHTFQFTRQRDGKTVHVQGRLSAIKGQHNGDLIGYVLMLQDVTEQHNAEETIRNLAFYDMLTGLPNRALFYERLYAEIARSRRNNSRFCLMIMDIDQFKKINDTYGHHTGDNVLKEVGRRLAMLLRGTDTAARLGGDEFAFILPDVEEQSAMMRLANKILHALDKPVVINDHTLNVRYSLGIGVFPDHGIDAEALYICSDEAMYKAKDLGRENSRSNVVFAD</sequence>
<dbReference type="InterPro" id="IPR013656">
    <property type="entry name" value="PAS_4"/>
</dbReference>
<dbReference type="PROSITE" id="PS50887">
    <property type="entry name" value="GGDEF"/>
    <property type="match status" value="1"/>
</dbReference>
<dbReference type="InterPro" id="IPR000700">
    <property type="entry name" value="PAS-assoc_C"/>
</dbReference>
<evidence type="ECO:0000259" key="2">
    <source>
        <dbReference type="PROSITE" id="PS50113"/>
    </source>
</evidence>
<dbReference type="InterPro" id="IPR000160">
    <property type="entry name" value="GGDEF_dom"/>
</dbReference>
<dbReference type="PROSITE" id="PS50113">
    <property type="entry name" value="PAC"/>
    <property type="match status" value="1"/>
</dbReference>
<gene>
    <name evidence="5" type="ORF">DQK91_20865</name>
</gene>
<name>A0A6P1ZA88_9BACT</name>
<comment type="caution">
    <text evidence="5">The sequence shown here is derived from an EMBL/GenBank/DDBJ whole genome shotgun (WGS) entry which is preliminary data.</text>
</comment>
<dbReference type="SUPFAM" id="SSF55073">
    <property type="entry name" value="Nucleotide cyclase"/>
    <property type="match status" value="1"/>
</dbReference>
<feature type="domain" description="CBS" evidence="4">
    <location>
        <begin position="204"/>
        <end position="261"/>
    </location>
</feature>
<dbReference type="NCBIfam" id="TIGR00229">
    <property type="entry name" value="sensory_box"/>
    <property type="match status" value="1"/>
</dbReference>
<reference evidence="5 6" key="1">
    <citation type="submission" date="2018-06" db="EMBL/GenBank/DDBJ databases">
        <title>Complete genome of Desulfovibrio marinus P48SEP.</title>
        <authorList>
            <person name="Crispim J.S."/>
            <person name="Vidigal P.M.P."/>
            <person name="Silva L.C.F."/>
            <person name="Araujo L.C."/>
            <person name="Laguardia C.N."/>
            <person name="Dias R.S."/>
            <person name="Sousa M.P."/>
            <person name="Paula S.O."/>
            <person name="Silva C."/>
        </authorList>
    </citation>
    <scope>NUCLEOTIDE SEQUENCE [LARGE SCALE GENOMIC DNA]</scope>
    <source>
        <strain evidence="5 6">P48SEP</strain>
    </source>
</reference>
<dbReference type="SUPFAM" id="SSF55785">
    <property type="entry name" value="PYP-like sensor domain (PAS domain)"/>
    <property type="match status" value="1"/>
</dbReference>
<dbReference type="CDD" id="cd00130">
    <property type="entry name" value="PAS"/>
    <property type="match status" value="1"/>
</dbReference>
<dbReference type="InterPro" id="IPR035965">
    <property type="entry name" value="PAS-like_dom_sf"/>
</dbReference>
<dbReference type="AlphaFoldDB" id="A0A6P1ZA88"/>
<dbReference type="PROSITE" id="PS51371">
    <property type="entry name" value="CBS"/>
    <property type="match status" value="4"/>
</dbReference>
<dbReference type="Pfam" id="PF00990">
    <property type="entry name" value="GGDEF"/>
    <property type="match status" value="1"/>
</dbReference>
<dbReference type="Pfam" id="PF00571">
    <property type="entry name" value="CBS"/>
    <property type="match status" value="4"/>
</dbReference>
<dbReference type="PANTHER" id="PTHR44757:SF2">
    <property type="entry name" value="BIOFILM ARCHITECTURE MAINTENANCE PROTEIN MBAA"/>
    <property type="match status" value="1"/>
</dbReference>
<evidence type="ECO:0000259" key="3">
    <source>
        <dbReference type="PROSITE" id="PS50887"/>
    </source>
</evidence>
<evidence type="ECO:0000259" key="4">
    <source>
        <dbReference type="PROSITE" id="PS51371"/>
    </source>
</evidence>
<organism evidence="5 6">
    <name type="scientific">Oceanidesulfovibrio marinus</name>
    <dbReference type="NCBI Taxonomy" id="370038"/>
    <lineage>
        <taxon>Bacteria</taxon>
        <taxon>Pseudomonadati</taxon>
        <taxon>Thermodesulfobacteriota</taxon>
        <taxon>Desulfovibrionia</taxon>
        <taxon>Desulfovibrionales</taxon>
        <taxon>Desulfovibrionaceae</taxon>
        <taxon>Oceanidesulfovibrio</taxon>
    </lineage>
</organism>
<evidence type="ECO:0008006" key="7">
    <source>
        <dbReference type="Google" id="ProtNLM"/>
    </source>
</evidence>
<dbReference type="Gene3D" id="3.30.450.20">
    <property type="entry name" value="PAS domain"/>
    <property type="match status" value="1"/>
</dbReference>
<proteinExistence type="predicted"/>
<dbReference type="InterPro" id="IPR029787">
    <property type="entry name" value="Nucleotide_cyclase"/>
</dbReference>
<dbReference type="EMBL" id="QMIF01000023">
    <property type="protein sequence ID" value="TVM30444.1"/>
    <property type="molecule type" value="Genomic_DNA"/>
</dbReference>
<dbReference type="SMART" id="SM00091">
    <property type="entry name" value="PAS"/>
    <property type="match status" value="1"/>
</dbReference>
<protein>
    <recommendedName>
        <fullName evidence="7">PAS domain S-box-containing protein/diguanylate cyclase (GGDEF) domain-containing protein</fullName>
    </recommendedName>
</protein>
<dbReference type="InterPro" id="IPR043128">
    <property type="entry name" value="Rev_trsase/Diguanyl_cyclase"/>
</dbReference>
<dbReference type="SUPFAM" id="SSF54631">
    <property type="entry name" value="CBS-domain pair"/>
    <property type="match status" value="2"/>
</dbReference>